<dbReference type="Pfam" id="PF25045">
    <property type="entry name" value="vWA_Ro60"/>
    <property type="match status" value="1"/>
</dbReference>
<dbReference type="EMBL" id="JADIKF010000038">
    <property type="protein sequence ID" value="MBM7129913.1"/>
    <property type="molecule type" value="Genomic_DNA"/>
</dbReference>
<dbReference type="PANTHER" id="PTHR14202">
    <property type="entry name" value="60 KDA RIBONUCLEOPROTEIN SSA/RO"/>
    <property type="match status" value="1"/>
</dbReference>
<dbReference type="RefSeq" id="WP_204631507.1">
    <property type="nucleotide sequence ID" value="NZ_BSOC01000003.1"/>
</dbReference>
<evidence type="ECO:0000256" key="2">
    <source>
        <dbReference type="ARBA" id="ARBA00007814"/>
    </source>
</evidence>
<feature type="domain" description="TROVE" evidence="7">
    <location>
        <begin position="20"/>
        <end position="325"/>
    </location>
</feature>
<dbReference type="PANTHER" id="PTHR14202:SF0">
    <property type="entry name" value="RNA-BINDING PROTEIN RO60"/>
    <property type="match status" value="1"/>
</dbReference>
<evidence type="ECO:0000256" key="5">
    <source>
        <dbReference type="ARBA" id="ARBA00022884"/>
    </source>
</evidence>
<dbReference type="Proteomes" id="UP001430193">
    <property type="component" value="Unassembled WGS sequence"/>
</dbReference>
<dbReference type="InterPro" id="IPR056800">
    <property type="entry name" value="vWA_Ro60"/>
</dbReference>
<evidence type="ECO:0000256" key="6">
    <source>
        <dbReference type="ARBA" id="ARBA00023274"/>
    </source>
</evidence>
<evidence type="ECO:0000313" key="8">
    <source>
        <dbReference type="EMBL" id="MBM7129913.1"/>
    </source>
</evidence>
<keyword evidence="4" id="KW-0479">Metal-binding</keyword>
<dbReference type="InterPro" id="IPR008858">
    <property type="entry name" value="TROVE_dom"/>
</dbReference>
<reference evidence="8" key="1">
    <citation type="submission" date="2020-10" db="EMBL/GenBank/DDBJ databases">
        <title>Phylogeny of dyella-like bacteria.</title>
        <authorList>
            <person name="Fu J."/>
        </authorList>
    </citation>
    <scope>NUCLEOTIDE SEQUENCE</scope>
    <source>
        <strain evidence="8">DHON07</strain>
    </source>
</reference>
<evidence type="ECO:0000256" key="4">
    <source>
        <dbReference type="ARBA" id="ARBA00022723"/>
    </source>
</evidence>
<dbReference type="InterPro" id="IPR040322">
    <property type="entry name" value="TROVE2"/>
</dbReference>
<dbReference type="InterPro" id="IPR037214">
    <property type="entry name" value="TROVE_dom_sf"/>
</dbReference>
<name>A0ABS2KG70_9GAMM</name>
<gene>
    <name evidence="8" type="ORF">ISS99_10270</name>
</gene>
<comment type="subcellular location">
    <subcellularLocation>
        <location evidence="1">Cytoplasm</location>
    </subcellularLocation>
</comment>
<protein>
    <submittedName>
        <fullName evidence="8">TROVE domain-containing protein</fullName>
    </submittedName>
</protein>
<keyword evidence="3" id="KW-0963">Cytoplasm</keyword>
<dbReference type="SUPFAM" id="SSF53300">
    <property type="entry name" value="vWA-like"/>
    <property type="match status" value="1"/>
</dbReference>
<evidence type="ECO:0000256" key="1">
    <source>
        <dbReference type="ARBA" id="ARBA00004496"/>
    </source>
</evidence>
<accession>A0ABS2KG70</accession>
<dbReference type="InterPro" id="IPR036465">
    <property type="entry name" value="vWFA_dom_sf"/>
</dbReference>
<evidence type="ECO:0000313" key="9">
    <source>
        <dbReference type="Proteomes" id="UP001430193"/>
    </source>
</evidence>
<keyword evidence="9" id="KW-1185">Reference proteome</keyword>
<proteinExistence type="inferred from homology"/>
<sequence length="517" mass="56113">MVNTQLFASSRGRMVPAAEVRNEAGGAAYQRSAEAELALCAATGCFNGIFYSDAATQLSQVLAACRRVSPAYVARTALYARRTAYMKDMPALLLAYLAGCDGELLEKVFDRVIDNGRMLRNFVQILRSGVTGRKSLGTRPKRLVQRWLENASVDAVLSAAIGEKPSLADVIRMVHPKPADAERAALYAWLIGRPCDAAKLPAKVRELEAFKQQPGEAVPDLPFQYLTALPLQASHWKAIALRASWQTTRMNLNAFGRHGVFEDAALTQSIVERLRDAEAIRRARVFPYQLMAAFRSVSRDMPPAIAEALQDAMEVATRNVPKVDGNVVVAVDVSGSMGSALTGFRRGATSAVRCVDVAALLAACLKRVNPQTRIIPFAEAVRDCRVNPRDSVMTQAAQLAGLLGGGTAVSAALTELNRQRSEVDLLVLVSDNQSWVDTRTSGGSESMRQWAVLKSRCPQARMVCIDLQPYATSQTVQTQDVLHVGGFSDAVFDLLAGVATEGTETRSWVERIEAMAL</sequence>
<dbReference type="Gene3D" id="3.40.50.410">
    <property type="entry name" value="von Willebrand factor, type A domain"/>
    <property type="match status" value="1"/>
</dbReference>
<evidence type="ECO:0000256" key="3">
    <source>
        <dbReference type="ARBA" id="ARBA00022490"/>
    </source>
</evidence>
<organism evidence="8 9">
    <name type="scientific">Dyella mobilis</name>
    <dbReference type="NCBI Taxonomy" id="1849582"/>
    <lineage>
        <taxon>Bacteria</taxon>
        <taxon>Pseudomonadati</taxon>
        <taxon>Pseudomonadota</taxon>
        <taxon>Gammaproteobacteria</taxon>
        <taxon>Lysobacterales</taxon>
        <taxon>Rhodanobacteraceae</taxon>
        <taxon>Dyella</taxon>
    </lineage>
</organism>
<dbReference type="SUPFAM" id="SSF140864">
    <property type="entry name" value="TROVE domain-like"/>
    <property type="match status" value="1"/>
</dbReference>
<keyword evidence="6" id="KW-0687">Ribonucleoprotein</keyword>
<evidence type="ECO:0000259" key="7">
    <source>
        <dbReference type="PROSITE" id="PS50988"/>
    </source>
</evidence>
<comment type="caution">
    <text evidence="8">The sequence shown here is derived from an EMBL/GenBank/DDBJ whole genome shotgun (WGS) entry which is preliminary data.</text>
</comment>
<dbReference type="PROSITE" id="PS50988">
    <property type="entry name" value="TROVE"/>
    <property type="match status" value="1"/>
</dbReference>
<comment type="similarity">
    <text evidence="2">Belongs to the Ro 60 kDa family.</text>
</comment>
<keyword evidence="5" id="KW-0694">RNA-binding</keyword>